<feature type="transmembrane region" description="Helical" evidence="1">
    <location>
        <begin position="43"/>
        <end position="67"/>
    </location>
</feature>
<evidence type="ECO:0000313" key="3">
    <source>
        <dbReference type="Proteomes" id="UP001500752"/>
    </source>
</evidence>
<dbReference type="RefSeq" id="WP_345154539.1">
    <property type="nucleotide sequence ID" value="NZ_BAABEO010000035.1"/>
</dbReference>
<dbReference type="Proteomes" id="UP001500752">
    <property type="component" value="Unassembled WGS sequence"/>
</dbReference>
<dbReference type="EMBL" id="BAABEO010000035">
    <property type="protein sequence ID" value="GAA3703778.1"/>
    <property type="molecule type" value="Genomic_DNA"/>
</dbReference>
<evidence type="ECO:0000256" key="1">
    <source>
        <dbReference type="SAM" id="Phobius"/>
    </source>
</evidence>
<proteinExistence type="predicted"/>
<name>A0ABP7DCE7_9MICC</name>
<evidence type="ECO:0000313" key="2">
    <source>
        <dbReference type="EMBL" id="GAA3703778.1"/>
    </source>
</evidence>
<protein>
    <submittedName>
        <fullName evidence="2">Uncharacterized protein</fullName>
    </submittedName>
</protein>
<feature type="transmembrane region" description="Helical" evidence="1">
    <location>
        <begin position="12"/>
        <end position="37"/>
    </location>
</feature>
<accession>A0ABP7DCE7</accession>
<keyword evidence="1" id="KW-1133">Transmembrane helix</keyword>
<keyword evidence="1" id="KW-0472">Membrane</keyword>
<organism evidence="2 3">
    <name type="scientific">Arthrobacter ginkgonis</name>
    <dbReference type="NCBI Taxonomy" id="1630594"/>
    <lineage>
        <taxon>Bacteria</taxon>
        <taxon>Bacillati</taxon>
        <taxon>Actinomycetota</taxon>
        <taxon>Actinomycetes</taxon>
        <taxon>Micrococcales</taxon>
        <taxon>Micrococcaceae</taxon>
        <taxon>Arthrobacter</taxon>
    </lineage>
</organism>
<keyword evidence="3" id="KW-1185">Reference proteome</keyword>
<gene>
    <name evidence="2" type="ORF">GCM10023081_45170</name>
</gene>
<sequence length="75" mass="8104">MNSPKESSSLRRIVLVSTAAVALASLLSLAAILAFYVAGATPWTGLFAVGLWGLPLAFILLFVLLAMSWRERRRA</sequence>
<keyword evidence="1" id="KW-0812">Transmembrane</keyword>
<reference evidence="3" key="1">
    <citation type="journal article" date="2019" name="Int. J. Syst. Evol. Microbiol.">
        <title>The Global Catalogue of Microorganisms (GCM) 10K type strain sequencing project: providing services to taxonomists for standard genome sequencing and annotation.</title>
        <authorList>
            <consortium name="The Broad Institute Genomics Platform"/>
            <consortium name="The Broad Institute Genome Sequencing Center for Infectious Disease"/>
            <person name="Wu L."/>
            <person name="Ma J."/>
        </authorList>
    </citation>
    <scope>NUCLEOTIDE SEQUENCE [LARGE SCALE GENOMIC DNA]</scope>
    <source>
        <strain evidence="3">JCM 30742</strain>
    </source>
</reference>
<comment type="caution">
    <text evidence="2">The sequence shown here is derived from an EMBL/GenBank/DDBJ whole genome shotgun (WGS) entry which is preliminary data.</text>
</comment>